<reference evidence="2" key="1">
    <citation type="journal article" date="2019" name="Int. J. Syst. Evol. Microbiol.">
        <title>The Global Catalogue of Microorganisms (GCM) 10K type strain sequencing project: providing services to taxonomists for standard genome sequencing and annotation.</title>
        <authorList>
            <consortium name="The Broad Institute Genomics Platform"/>
            <consortium name="The Broad Institute Genome Sequencing Center for Infectious Disease"/>
            <person name="Wu L."/>
            <person name="Ma J."/>
        </authorList>
    </citation>
    <scope>NUCLEOTIDE SEQUENCE [LARGE SCALE GENOMIC DNA]</scope>
    <source>
        <strain evidence="2">JCM 16578</strain>
    </source>
</reference>
<name>A0ABP7KSW0_9ACTN</name>
<gene>
    <name evidence="1" type="ORF">GCM10022207_60810</name>
</gene>
<evidence type="ECO:0000313" key="2">
    <source>
        <dbReference type="Proteomes" id="UP001501563"/>
    </source>
</evidence>
<protein>
    <submittedName>
        <fullName evidence="1">Uncharacterized protein</fullName>
    </submittedName>
</protein>
<evidence type="ECO:0000313" key="1">
    <source>
        <dbReference type="EMBL" id="GAA3885308.1"/>
    </source>
</evidence>
<organism evidence="1 2">
    <name type="scientific">Streptomyces lannensis</name>
    <dbReference type="NCBI Taxonomy" id="766498"/>
    <lineage>
        <taxon>Bacteria</taxon>
        <taxon>Bacillati</taxon>
        <taxon>Actinomycetota</taxon>
        <taxon>Actinomycetes</taxon>
        <taxon>Kitasatosporales</taxon>
        <taxon>Streptomycetaceae</taxon>
        <taxon>Streptomyces</taxon>
    </lineage>
</organism>
<accession>A0ABP7KSW0</accession>
<sequence>MINAGFGPAIATNTEVRLGGEVVGTWDRDVKSRIFAAADWPMTYSLRQGAVVLIGQQTFLVRNDSDAPDRLERFWELVSRRLVIDVHYESAYGGEGLTVSALPQSGRARW</sequence>
<dbReference type="EMBL" id="BAAAZA010000021">
    <property type="protein sequence ID" value="GAA3885308.1"/>
    <property type="molecule type" value="Genomic_DNA"/>
</dbReference>
<proteinExistence type="predicted"/>
<keyword evidence="2" id="KW-1185">Reference proteome</keyword>
<comment type="caution">
    <text evidence="1">The sequence shown here is derived from an EMBL/GenBank/DDBJ whole genome shotgun (WGS) entry which is preliminary data.</text>
</comment>
<dbReference type="Proteomes" id="UP001501563">
    <property type="component" value="Unassembled WGS sequence"/>
</dbReference>